<organism evidence="1 2">
    <name type="scientific">Tenacibaculum polynesiense</name>
    <dbReference type="NCBI Taxonomy" id="3137857"/>
    <lineage>
        <taxon>Bacteria</taxon>
        <taxon>Pseudomonadati</taxon>
        <taxon>Bacteroidota</taxon>
        <taxon>Flavobacteriia</taxon>
        <taxon>Flavobacteriales</taxon>
        <taxon>Flavobacteriaceae</taxon>
        <taxon>Tenacibaculum</taxon>
    </lineage>
</organism>
<keyword evidence="2" id="KW-1185">Reference proteome</keyword>
<dbReference type="SUPFAM" id="SSF52096">
    <property type="entry name" value="ClpP/crotonase"/>
    <property type="match status" value="1"/>
</dbReference>
<dbReference type="EMBL" id="CAXJIO010000012">
    <property type="protein sequence ID" value="CAL2103016.1"/>
    <property type="molecule type" value="Genomic_DNA"/>
</dbReference>
<evidence type="ECO:0000313" key="2">
    <source>
        <dbReference type="Proteomes" id="UP001497527"/>
    </source>
</evidence>
<sequence length="574" mass="65754">MKLLKIIGILFIMLLNIRALNSQILNNKVVNPIEYFKERERAVQLVKNKQWLKAVQLLENLTSQYQNDGDLYYLLGTALFQTKAYSKSIIAFKACLDKGGTVLKEILTGSSPSNDIMIKISKAYALNKDKPNMLKWLKMAFESRYDEKPFLSSISAFKAYENDDDFKKLIGTYKNEKFDRKAAWIEDINYFIKNIKQTHYKITGTTTIKLIDELADQMKSNIDQLTDQQIVAKLMKVLGYLGNGHNLIIPTTLKQNALKQLPMQFYVFEDGMFVVNAKKEYKEWIGHKVVSIEGTPVKEALSRTNLVNARDNDMQISWLGPYYLSLPDVLKELNLVKSSKEVTLLLKNRAGITKELKLKPRAWNFYDFPKLPELNEEVQPLYLSRQKDIYWHTSFAKQKVLYLQFNAVANKKEESIKDYAARVSLEIEKKAIEHLILDIRFNHGGNGSLLKPLIKMILNFEITHPKGKIFIIMGRETFSAAQNLLTEITKYTNAILVGEPSGSSPNHIGEANWFKLPYSGLMGLVSSQFHQTSSAEDHRHWIAPHVPIAVKGKDYFEGKDKALKTILELIATLK</sequence>
<evidence type="ECO:0000313" key="1">
    <source>
        <dbReference type="EMBL" id="CAL2103016.1"/>
    </source>
</evidence>
<dbReference type="InterPro" id="IPR029045">
    <property type="entry name" value="ClpP/crotonase-like_dom_sf"/>
</dbReference>
<name>A0ABM9PCA1_9FLAO</name>
<comment type="caution">
    <text evidence="1">The sequence shown here is derived from an EMBL/GenBank/DDBJ whole genome shotgun (WGS) entry which is preliminary data.</text>
</comment>
<gene>
    <name evidence="1" type="ORF">T190423A01A_30130</name>
</gene>
<dbReference type="SUPFAM" id="SSF48452">
    <property type="entry name" value="TPR-like"/>
    <property type="match status" value="1"/>
</dbReference>
<protein>
    <submittedName>
        <fullName evidence="1">TPR_REGION domain-containing protein</fullName>
    </submittedName>
</protein>
<dbReference type="Gene3D" id="3.90.226.10">
    <property type="entry name" value="2-enoyl-CoA Hydratase, Chain A, domain 1"/>
    <property type="match status" value="2"/>
</dbReference>
<dbReference type="Proteomes" id="UP001497527">
    <property type="component" value="Unassembled WGS sequence"/>
</dbReference>
<proteinExistence type="predicted"/>
<reference evidence="1 2" key="1">
    <citation type="submission" date="2024-05" db="EMBL/GenBank/DDBJ databases">
        <authorList>
            <person name="Duchaud E."/>
        </authorList>
    </citation>
    <scope>NUCLEOTIDE SEQUENCE [LARGE SCALE GENOMIC DNA]</scope>
    <source>
        <strain evidence="1">Ena-SAMPLE-TAB-13-05-2024-13:56:06:370-140308</strain>
    </source>
</reference>
<dbReference type="RefSeq" id="WP_348716940.1">
    <property type="nucleotide sequence ID" value="NZ_CAXJIO010000012.1"/>
</dbReference>
<accession>A0ABM9PCA1</accession>
<dbReference type="InterPro" id="IPR011990">
    <property type="entry name" value="TPR-like_helical_dom_sf"/>
</dbReference>
<dbReference type="Gene3D" id="1.25.40.10">
    <property type="entry name" value="Tetratricopeptide repeat domain"/>
    <property type="match status" value="1"/>
</dbReference>